<dbReference type="InterPro" id="IPR011050">
    <property type="entry name" value="Pectin_lyase_fold/virulence"/>
</dbReference>
<dbReference type="InterPro" id="IPR019316">
    <property type="entry name" value="G8_domain"/>
</dbReference>
<organism evidence="5 6">
    <name type="scientific">Batillaria attramentaria</name>
    <dbReference type="NCBI Taxonomy" id="370345"/>
    <lineage>
        <taxon>Eukaryota</taxon>
        <taxon>Metazoa</taxon>
        <taxon>Spiralia</taxon>
        <taxon>Lophotrochozoa</taxon>
        <taxon>Mollusca</taxon>
        <taxon>Gastropoda</taxon>
        <taxon>Caenogastropoda</taxon>
        <taxon>Sorbeoconcha</taxon>
        <taxon>Cerithioidea</taxon>
        <taxon>Batillariidae</taxon>
        <taxon>Batillaria</taxon>
    </lineage>
</organism>
<feature type="non-terminal residue" evidence="5">
    <location>
        <position position="1"/>
    </location>
</feature>
<evidence type="ECO:0000256" key="2">
    <source>
        <dbReference type="SAM" id="MobiDB-lite"/>
    </source>
</evidence>
<accession>A0ABD0JZI0</accession>
<dbReference type="Pfam" id="PF10162">
    <property type="entry name" value="G8"/>
    <property type="match status" value="1"/>
</dbReference>
<evidence type="ECO:0000259" key="4">
    <source>
        <dbReference type="PROSITE" id="PS51484"/>
    </source>
</evidence>
<sequence length="1881" mass="205517">VAVFKDLTAWNCEKGAETVITGWLQFVGFILINNEKAGWEGKMLKGGVFQYDADNGPLVDGGMIVSHIGIKLDQEGSRTCTAAGLVLPFKYGLLVRGVAFYNFDSSSCAAFGFANMVGTCLDDCGGFTYYVTGLKMSQVTNKGRFDWKSQGVIRDLDGSLTSTVGGAVLATTGILPTGSCQSDVEEFSYGQPGSVCDATVKFHRFAWNNISPKSLEAKGAIFTNQYGSMTAPFKLKATTHKPGWHVVLVGGECYDFEFEDAPPIVNISYDAAGDSLCFRQTSEKPDRFQVDGSTPIPESDPFPSPADAENGDWFYDVSTGKINYYVMLPSAARKKRAAVGSPAESWDVNVRLRSYQCFFDACLPPPDVLAVLGVPPNRKSWADPASWTWRDGGKPQAGDSVTIPADMWFEIDETPIVLDELEVLGGLSVQKDLPEFTLDVSHMYILGRFAVGFEDDPYTGSGRILLRGQRSDPDYPVTGGAPLGSKFIAVFGVLDLHGADPGVKVSRLSTTASPGDTTLTLADSVTWSVGDEIMLTTTDLSPWHTETFRLTNVAGNVVTLNSSVQYRHIAHTETLSSDPDVQLSARVALLSRGIKVEGAAYDKMEEDSFGARVFVGKTAHDDELYSGSARISNTEFYHTGQEGWSEPYDARYSVTFQDIVNFYNPSDPSHYMYSYVTDSTFHNGYSPAIGVFAVDDFKVIGNVIHHVVGKGIETNSARTHLEANLVALTIWPGAYQDRYEARNIDFDGAIEAIDSTDLILIDNVVAGCERTGYHLPGQACDVTGSDLWSGNEAASCLVGVGLYPKDPAVSTTCTQWSGFTLWKNADWGMYINNAASQEVRDIVSVENGVGLMSFVVGPGATGHAYAEKYVEVMDSVFIGRTSTFDCALDKLDSSDDNVKLSVQARGWRHGPGECGMTGIPFPVFTSGGNKAPEKPFANIMAVNALKDVTFAGFSSVGSGETESRDYMITTSKGNDDLQHPVYTSGLNIEDSVDLESYVFYHDKINPSDCVDMDCDAMKKAMVVDEDGSLLGGTGGYVLPNAGFEWNGDPRRGIGDYRIPTPMKSGLDGSLLDMNVVAPYKGIYGFQDCDWREGWNAYDCDNSVDYALLLIESMDDDTLTRRLSPVAVHAGLYVDLINGPQDHGWCVGYTCRERLSTFPAIVALDVWSHLYMSSLTPDTLRFMLLGLEDDQCVGLSIFTTDSHRLDLYVDSIEEANYVLPLNMKVTAGRYFAKPETTPDQYMPDLTQKQNGANYMKFQQNTMYWVQCGKGELYIHRAEVIIVSLGLPAMDDEEFFGENLVNNIAQFLNVDVTKVRVVNVVRETTSQSGASRRKRSSDVTYFTVEISDTPTDHSSPVDLDGCADQIITQVQLYGMDTLINTTVLYTAILEHSSTPGAEPTVLQKVGSMLLTSHPFDGRENRPFRVQPVLKVHDENDNVVDYLGAINTPWQIEASIKSGSDDQASLTGETVATFVHGIAEFSDLGVDRPGDYVIEFKVIHPAEATNYTLETNLIRVENRLLEVQGEIHTPDGLVNSPLHVSLSLVEPHLGSLVSDIEWRNHTWAVTASISDPDVYDGTLTGVTSSTFDPATGKAHFLDLRLSRSGICPVKFTVTSTPAEYVLEKVLEIAVLTSAQRNLPREKSSELQIKFPIPFDVNTAPLYAIKVRNFLSDWFGIVVTSHSYMEGTTDGVDSAIDNMCGFISNGTTFTFGGSAVAPSPYLTVNGRQYYGVSCGPVDKDDGLHPGIIAAIVIACVVLILLLVVVLLWKLKVYPRTKTYDTNNSKYVGGRSDTIEDILFREDTFVSLKSRGSANTPLPPVTTSAPIRLWSPRGDIPTLPRTPEPGKPRPVTPVDPETQSNERLSFSGPKPIQPPLGENGRPPWRN</sequence>
<feature type="region of interest" description="Disordered" evidence="2">
    <location>
        <begin position="1806"/>
        <end position="1881"/>
    </location>
</feature>
<dbReference type="PROSITE" id="PS51484">
    <property type="entry name" value="G8"/>
    <property type="match status" value="1"/>
</dbReference>
<protein>
    <recommendedName>
        <fullName evidence="4">G8 domain-containing protein</fullName>
    </recommendedName>
</protein>
<name>A0ABD0JZI0_9CAEN</name>
<evidence type="ECO:0000313" key="6">
    <source>
        <dbReference type="Proteomes" id="UP001519460"/>
    </source>
</evidence>
<dbReference type="InterPro" id="IPR052387">
    <property type="entry name" value="Fibrocystin"/>
</dbReference>
<evidence type="ECO:0000256" key="3">
    <source>
        <dbReference type="SAM" id="Phobius"/>
    </source>
</evidence>
<keyword evidence="3" id="KW-0812">Transmembrane</keyword>
<reference evidence="5 6" key="1">
    <citation type="journal article" date="2023" name="Sci. Data">
        <title>Genome assembly of the Korean intertidal mud-creeper Batillaria attramentaria.</title>
        <authorList>
            <person name="Patra A.K."/>
            <person name="Ho P.T."/>
            <person name="Jun S."/>
            <person name="Lee S.J."/>
            <person name="Kim Y."/>
            <person name="Won Y.J."/>
        </authorList>
    </citation>
    <scope>NUCLEOTIDE SEQUENCE [LARGE SCALE GENOMIC DNA]</scope>
    <source>
        <strain evidence="5">Wonlab-2016</strain>
    </source>
</reference>
<keyword evidence="1" id="KW-0732">Signal</keyword>
<dbReference type="Gene3D" id="2.160.20.10">
    <property type="entry name" value="Single-stranded right-handed beta-helix, Pectin lyase-like"/>
    <property type="match status" value="1"/>
</dbReference>
<dbReference type="PANTHER" id="PTHR46769">
    <property type="entry name" value="POLYCYSTIC KIDNEY AND HEPATIC DISEASE 1 (AUTOSOMAL RECESSIVE)-LIKE 1"/>
    <property type="match status" value="1"/>
</dbReference>
<feature type="compositionally biased region" description="Pro residues" evidence="2">
    <location>
        <begin position="1835"/>
        <end position="1848"/>
    </location>
</feature>
<proteinExistence type="predicted"/>
<evidence type="ECO:0000256" key="1">
    <source>
        <dbReference type="ARBA" id="ARBA00022729"/>
    </source>
</evidence>
<evidence type="ECO:0000313" key="5">
    <source>
        <dbReference type="EMBL" id="KAK7480218.1"/>
    </source>
</evidence>
<dbReference type="PANTHER" id="PTHR46769:SF2">
    <property type="entry name" value="FIBROCYSTIN-L ISOFORM 2 PRECURSOR-RELATED"/>
    <property type="match status" value="1"/>
</dbReference>
<feature type="transmembrane region" description="Helical" evidence="3">
    <location>
        <begin position="1743"/>
        <end position="1764"/>
    </location>
</feature>
<gene>
    <name evidence="5" type="ORF">BaRGS_00028494</name>
</gene>
<dbReference type="Proteomes" id="UP001519460">
    <property type="component" value="Unassembled WGS sequence"/>
</dbReference>
<dbReference type="SUPFAM" id="SSF51126">
    <property type="entry name" value="Pectin lyase-like"/>
    <property type="match status" value="1"/>
</dbReference>
<comment type="caution">
    <text evidence="5">The sequence shown here is derived from an EMBL/GenBank/DDBJ whole genome shotgun (WGS) entry which is preliminary data.</text>
</comment>
<dbReference type="SMART" id="SM01225">
    <property type="entry name" value="G8"/>
    <property type="match status" value="1"/>
</dbReference>
<keyword evidence="3" id="KW-1133">Transmembrane helix</keyword>
<dbReference type="InterPro" id="IPR012334">
    <property type="entry name" value="Pectin_lyas_fold"/>
</dbReference>
<feature type="region of interest" description="Disordered" evidence="2">
    <location>
        <begin position="286"/>
        <end position="307"/>
    </location>
</feature>
<feature type="compositionally biased region" description="Polar residues" evidence="2">
    <location>
        <begin position="1806"/>
        <end position="1820"/>
    </location>
</feature>
<dbReference type="EMBL" id="JACVVK020000285">
    <property type="protein sequence ID" value="KAK7480218.1"/>
    <property type="molecule type" value="Genomic_DNA"/>
</dbReference>
<keyword evidence="6" id="KW-1185">Reference proteome</keyword>
<feature type="domain" description="G8" evidence="4">
    <location>
        <begin position="387"/>
        <end position="510"/>
    </location>
</feature>
<keyword evidence="3" id="KW-0472">Membrane</keyword>